<sequence length="60" mass="7086">MIGFYCRIILPNELLKRTMQLNWKLEMLRQKIMHAVDTYESNMLFMSSCILVKSMAAEEA</sequence>
<dbReference type="EnsemblMetazoa" id="OVOC5236.1">
    <property type="protein sequence ID" value="OVOC5236.1"/>
    <property type="gene ID" value="WBGene00242045"/>
</dbReference>
<dbReference type="Proteomes" id="UP000024404">
    <property type="component" value="Unassembled WGS sequence"/>
</dbReference>
<reference evidence="1" key="2">
    <citation type="submission" date="2022-06" db="UniProtKB">
        <authorList>
            <consortium name="EnsemblMetazoa"/>
        </authorList>
    </citation>
    <scope>IDENTIFICATION</scope>
</reference>
<protein>
    <submittedName>
        <fullName evidence="1">Uncharacterized protein</fullName>
    </submittedName>
</protein>
<name>A0A8R1TUT3_ONCVO</name>
<dbReference type="AlphaFoldDB" id="A0A8R1TUT3"/>
<proteinExistence type="predicted"/>
<organism evidence="1 2">
    <name type="scientific">Onchocerca volvulus</name>
    <dbReference type="NCBI Taxonomy" id="6282"/>
    <lineage>
        <taxon>Eukaryota</taxon>
        <taxon>Metazoa</taxon>
        <taxon>Ecdysozoa</taxon>
        <taxon>Nematoda</taxon>
        <taxon>Chromadorea</taxon>
        <taxon>Rhabditida</taxon>
        <taxon>Spirurina</taxon>
        <taxon>Spiruromorpha</taxon>
        <taxon>Filarioidea</taxon>
        <taxon>Onchocercidae</taxon>
        <taxon>Onchocerca</taxon>
    </lineage>
</organism>
<dbReference type="EMBL" id="CMVM020000150">
    <property type="status" value="NOT_ANNOTATED_CDS"/>
    <property type="molecule type" value="Genomic_DNA"/>
</dbReference>
<reference evidence="2" key="1">
    <citation type="submission" date="2013-10" db="EMBL/GenBank/DDBJ databases">
        <title>Genome sequencing of Onchocerca volvulus.</title>
        <authorList>
            <person name="Cotton J."/>
            <person name="Tsai J."/>
            <person name="Stanley E."/>
            <person name="Tracey A."/>
            <person name="Holroyd N."/>
            <person name="Lustigman S."/>
            <person name="Berriman M."/>
        </authorList>
    </citation>
    <scope>NUCLEOTIDE SEQUENCE</scope>
</reference>
<accession>A0A8R1TUT3</accession>
<keyword evidence="2" id="KW-1185">Reference proteome</keyword>
<evidence type="ECO:0000313" key="1">
    <source>
        <dbReference type="EnsemblMetazoa" id="OVOC5236.1"/>
    </source>
</evidence>
<evidence type="ECO:0000313" key="2">
    <source>
        <dbReference type="Proteomes" id="UP000024404"/>
    </source>
</evidence>